<proteinExistence type="predicted"/>
<dbReference type="HOGENOM" id="CLU_2275042_0_0_10"/>
<reference evidence="2" key="2">
    <citation type="submission" date="2011-02" db="EMBL/GenBank/DDBJ databases">
        <title>The complete genome of Pedobacter saltans DSM 12145.</title>
        <authorList>
            <consortium name="US DOE Joint Genome Institute (JGI-PGF)"/>
            <person name="Lucas S."/>
            <person name="Copeland A."/>
            <person name="Lapidus A."/>
            <person name="Bruce D."/>
            <person name="Goodwin L."/>
            <person name="Pitluck S."/>
            <person name="Kyrpides N."/>
            <person name="Mavromatis K."/>
            <person name="Pagani I."/>
            <person name="Ivanova N."/>
            <person name="Ovchinnikova G."/>
            <person name="Lu M."/>
            <person name="Detter J.C."/>
            <person name="Han C."/>
            <person name="Land M."/>
            <person name="Hauser L."/>
            <person name="Markowitz V."/>
            <person name="Cheng J.-F."/>
            <person name="Hugenholtz P."/>
            <person name="Woyke T."/>
            <person name="Wu D."/>
            <person name="Tindall B."/>
            <person name="Pomrenke H.G."/>
            <person name="Brambilla E."/>
            <person name="Klenk H.-P."/>
            <person name="Eisen J.A."/>
        </authorList>
    </citation>
    <scope>NUCLEOTIDE SEQUENCE [LARGE SCALE GENOMIC DNA]</scope>
    <source>
        <strain evidence="2">ATCC 51119 / DSM 12145 / JCM 21818 / LMG 10337 / NBRC 100064 / NCIMB 13643</strain>
    </source>
</reference>
<name>F0S6P2_PSESL</name>
<dbReference type="SUPFAM" id="SSF160104">
    <property type="entry name" value="Acetoacetate decarboxylase-like"/>
    <property type="match status" value="1"/>
</dbReference>
<protein>
    <recommendedName>
        <fullName evidence="3">DUF2071 domain-containing protein</fullName>
    </recommendedName>
</protein>
<dbReference type="AlphaFoldDB" id="F0S6P2"/>
<evidence type="ECO:0000313" key="1">
    <source>
        <dbReference type="EMBL" id="ADY51118.1"/>
    </source>
</evidence>
<evidence type="ECO:0000313" key="2">
    <source>
        <dbReference type="Proteomes" id="UP000000310"/>
    </source>
</evidence>
<dbReference type="KEGG" id="psn:Pedsa_0538"/>
<dbReference type="eggNOG" id="COG3361">
    <property type="taxonomic scope" value="Bacteria"/>
</dbReference>
<dbReference type="STRING" id="762903.Pedsa_0538"/>
<dbReference type="PANTHER" id="PTHR39186:SF1">
    <property type="entry name" value="DUF2071 DOMAIN-CONTAINING PROTEIN"/>
    <property type="match status" value="1"/>
</dbReference>
<sequence>MPSEIEKILAETIHRPFEYPAHKWSYYQEWNNALFLHWKVSLEDLSEIVPEDLRIDTFDGNAYISLVAFTMQKIRPRNLPAIKTISDFDEINVRTYIDNKGKKKGVYFLHIEAGKHLSALISKRISGLPYEKSDIHRSKNYYQSANRKKNFFLDTSFSTTDLLNTKTDLDRWLTERYCLYLDKNNTIYCYDIHHKEWDVKNVQLNKLKLDYKIGNIHMNQAPDLLHYSDGVKVLAWNKTKVVL</sequence>
<evidence type="ECO:0008006" key="3">
    <source>
        <dbReference type="Google" id="ProtNLM"/>
    </source>
</evidence>
<reference evidence="1 2" key="1">
    <citation type="journal article" date="2011" name="Stand. Genomic Sci.">
        <title>Complete genome sequence of the gliding, heparinolytic Pedobacter saltans type strain (113).</title>
        <authorList>
            <person name="Liolios K."/>
            <person name="Sikorski J."/>
            <person name="Lu M."/>
            <person name="Nolan M."/>
            <person name="Lapidus A."/>
            <person name="Lucas S."/>
            <person name="Hammon N."/>
            <person name="Deshpande S."/>
            <person name="Cheng J.F."/>
            <person name="Tapia R."/>
            <person name="Han C."/>
            <person name="Goodwin L."/>
            <person name="Pitluck S."/>
            <person name="Huntemann M."/>
            <person name="Ivanova N."/>
            <person name="Pagani I."/>
            <person name="Mavromatis K."/>
            <person name="Ovchinikova G."/>
            <person name="Pati A."/>
            <person name="Chen A."/>
            <person name="Palaniappan K."/>
            <person name="Land M."/>
            <person name="Hauser L."/>
            <person name="Brambilla E.M."/>
            <person name="Kotsyurbenko O."/>
            <person name="Rohde M."/>
            <person name="Tindall B.J."/>
            <person name="Abt B."/>
            <person name="Goker M."/>
            <person name="Detter J.C."/>
            <person name="Woyke T."/>
            <person name="Bristow J."/>
            <person name="Eisen J.A."/>
            <person name="Markowitz V."/>
            <person name="Hugenholtz P."/>
            <person name="Klenk H.P."/>
            <person name="Kyrpides N.C."/>
        </authorList>
    </citation>
    <scope>NUCLEOTIDE SEQUENCE [LARGE SCALE GENOMIC DNA]</scope>
    <source>
        <strain evidence="2">ATCC 51119 / DSM 12145 / JCM 21818 / LMG 10337 / NBRC 100064 / NCIMB 13643</strain>
    </source>
</reference>
<dbReference type="Pfam" id="PF09844">
    <property type="entry name" value="DUF2071"/>
    <property type="match status" value="1"/>
</dbReference>
<dbReference type="EMBL" id="CP002545">
    <property type="protein sequence ID" value="ADY51118.1"/>
    <property type="molecule type" value="Genomic_DNA"/>
</dbReference>
<dbReference type="Proteomes" id="UP000000310">
    <property type="component" value="Chromosome"/>
</dbReference>
<dbReference type="InterPro" id="IPR018644">
    <property type="entry name" value="DUF2071"/>
</dbReference>
<dbReference type="PANTHER" id="PTHR39186">
    <property type="entry name" value="DUF2071 FAMILY PROTEIN"/>
    <property type="match status" value="1"/>
</dbReference>
<dbReference type="InterPro" id="IPR023375">
    <property type="entry name" value="ADC_dom_sf"/>
</dbReference>
<organism evidence="1 2">
    <name type="scientific">Pseudopedobacter saltans (strain ATCC 51119 / DSM 12145 / JCM 21818 / CCUG 39354 / LMG 10337 / NBRC 100064 / NCIMB 13643)</name>
    <name type="common">Pedobacter saltans</name>
    <dbReference type="NCBI Taxonomy" id="762903"/>
    <lineage>
        <taxon>Bacteria</taxon>
        <taxon>Pseudomonadati</taxon>
        <taxon>Bacteroidota</taxon>
        <taxon>Sphingobacteriia</taxon>
        <taxon>Sphingobacteriales</taxon>
        <taxon>Sphingobacteriaceae</taxon>
        <taxon>Pseudopedobacter</taxon>
    </lineage>
</organism>
<gene>
    <name evidence="1" type="ordered locus">Pedsa_0538</name>
</gene>
<keyword evidence="2" id="KW-1185">Reference proteome</keyword>
<accession>F0S6P2</accession>